<dbReference type="PANTHER" id="PTHR31635:SF196">
    <property type="entry name" value="REVERSE TRANSCRIPTASE DOMAIN-CONTAINING PROTEIN-RELATED"/>
    <property type="match status" value="1"/>
</dbReference>
<evidence type="ECO:0000313" key="3">
    <source>
        <dbReference type="EMBL" id="KAL3678154.1"/>
    </source>
</evidence>
<dbReference type="SUPFAM" id="SSF56672">
    <property type="entry name" value="DNA/RNA polymerases"/>
    <property type="match status" value="1"/>
</dbReference>
<evidence type="ECO:0000313" key="4">
    <source>
        <dbReference type="Proteomes" id="UP001633002"/>
    </source>
</evidence>
<keyword evidence="4" id="KW-1185">Reference proteome</keyword>
<feature type="domain" description="Reverse transcriptase" evidence="2">
    <location>
        <begin position="4"/>
        <end position="281"/>
    </location>
</feature>
<protein>
    <recommendedName>
        <fullName evidence="2">Reverse transcriptase domain-containing protein</fullName>
    </recommendedName>
</protein>
<dbReference type="Proteomes" id="UP001633002">
    <property type="component" value="Unassembled WGS sequence"/>
</dbReference>
<dbReference type="InterPro" id="IPR043502">
    <property type="entry name" value="DNA/RNA_pol_sf"/>
</dbReference>
<accession>A0ABD3GLT9</accession>
<dbReference type="CDD" id="cd01650">
    <property type="entry name" value="RT_nLTR_like"/>
    <property type="match status" value="1"/>
</dbReference>
<dbReference type="Pfam" id="PF13966">
    <property type="entry name" value="zf-RVT"/>
    <property type="match status" value="1"/>
</dbReference>
<dbReference type="PANTHER" id="PTHR31635">
    <property type="entry name" value="REVERSE TRANSCRIPTASE DOMAIN-CONTAINING PROTEIN-RELATED"/>
    <property type="match status" value="1"/>
</dbReference>
<dbReference type="InterPro" id="IPR026960">
    <property type="entry name" value="RVT-Znf"/>
</dbReference>
<sequence>MVDKFWEDDELTPAAKKGVIKLLPNSEERSLLTNWRPITLLGITYKLVSKIIANRIKPLLPGLISGQQTGFIPGRTIFDNILSLKLGEEWALESGQEAIFLKLNFIKAYDRIRHSFLWDTLESMGFSTKVIRLIQGLMKGAEALVHQNGDFTDAFSMERGVRQGCPLAPFLFSLSIEPLMILLQQAADEGKLTGIKLSEDSQLLHSLFADDTGLCLKATRANFEEAKNLVEKFERISGARLNVAKSLIIPIGLDTIPRWLLETGCKVAAEGEVWTYLGTPTGVKVSEEQLETFLLEKLKKGKSEGGLGLCTFREQAAVLKMRLVSRMLEGEKADWILAAESLILKNFFQKPANQGKSRTTAEILLLEMPGKIRSSKTLQHILEGWIQSRKKMEVCNNEEKICSQTGVDKLIAAGGGYRKSRDKGWTVVLRRLRTMGVDTLRDLNAGPLNRLLAADRLGVLPDRGVSISGPLTGPMEFLKKWAEAADCGGTAITRANHWKWANAGEREDSKTWHRSNQKWRELIKVDYRMREKANASWGVSWDTQKWENLWKKLWQSTLYPWDKLFLWRVINKGFFTLERAATIGFSTPRCTRCNQGTENIEHLFYGCSMVKYSWDKLENLHNTARGGGGLITSLIQLLEKAVKPENAALLISAVIQLRHIWRRRCKAVYETSTPREPVVAVCVPIEVILQESARTIKSLQTKFRAPSMQEKIRTVSKTIALMRWHLTGRQRAQNFDAYESESQPTAVTPLAEDTSQLESRRMSRSDAVAGRQSKERSTDVVVDHPTAIRQCLEGSNTEAGGSTQGRQWNRMSELSLLGFEEICLSSS</sequence>
<dbReference type="AlphaFoldDB" id="A0ABD3GLT9"/>
<feature type="region of interest" description="Disordered" evidence="1">
    <location>
        <begin position="738"/>
        <end position="786"/>
    </location>
</feature>
<dbReference type="InterPro" id="IPR000477">
    <property type="entry name" value="RT_dom"/>
</dbReference>
<gene>
    <name evidence="3" type="ORF">R1sor_021110</name>
</gene>
<evidence type="ECO:0000256" key="1">
    <source>
        <dbReference type="SAM" id="MobiDB-lite"/>
    </source>
</evidence>
<dbReference type="EMBL" id="JBJQOH010000007">
    <property type="protein sequence ID" value="KAL3678154.1"/>
    <property type="molecule type" value="Genomic_DNA"/>
</dbReference>
<evidence type="ECO:0000259" key="2">
    <source>
        <dbReference type="PROSITE" id="PS50878"/>
    </source>
</evidence>
<proteinExistence type="predicted"/>
<name>A0ABD3GLT9_9MARC</name>
<feature type="compositionally biased region" description="Basic and acidic residues" evidence="1">
    <location>
        <begin position="772"/>
        <end position="782"/>
    </location>
</feature>
<organism evidence="3 4">
    <name type="scientific">Riccia sorocarpa</name>
    <dbReference type="NCBI Taxonomy" id="122646"/>
    <lineage>
        <taxon>Eukaryota</taxon>
        <taxon>Viridiplantae</taxon>
        <taxon>Streptophyta</taxon>
        <taxon>Embryophyta</taxon>
        <taxon>Marchantiophyta</taxon>
        <taxon>Marchantiopsida</taxon>
        <taxon>Marchantiidae</taxon>
        <taxon>Marchantiales</taxon>
        <taxon>Ricciaceae</taxon>
        <taxon>Riccia</taxon>
    </lineage>
</organism>
<dbReference type="Pfam" id="PF00078">
    <property type="entry name" value="RVT_1"/>
    <property type="match status" value="1"/>
</dbReference>
<reference evidence="3 4" key="1">
    <citation type="submission" date="2024-09" db="EMBL/GenBank/DDBJ databases">
        <title>Chromosome-scale assembly of Riccia sorocarpa.</title>
        <authorList>
            <person name="Paukszto L."/>
        </authorList>
    </citation>
    <scope>NUCLEOTIDE SEQUENCE [LARGE SCALE GENOMIC DNA]</scope>
    <source>
        <strain evidence="3">LP-2024</strain>
        <tissue evidence="3">Aerial parts of the thallus</tissue>
    </source>
</reference>
<dbReference type="PROSITE" id="PS50878">
    <property type="entry name" value="RT_POL"/>
    <property type="match status" value="1"/>
</dbReference>
<comment type="caution">
    <text evidence="3">The sequence shown here is derived from an EMBL/GenBank/DDBJ whole genome shotgun (WGS) entry which is preliminary data.</text>
</comment>